<keyword evidence="6" id="KW-0560">Oxidoreductase</keyword>
<protein>
    <recommendedName>
        <fullName evidence="3">alcohol dehydrogenase</fullName>
        <ecNumber evidence="3">1.1.1.1</ecNumber>
    </recommendedName>
</protein>
<evidence type="ECO:0000256" key="5">
    <source>
        <dbReference type="ARBA" id="ARBA00022833"/>
    </source>
</evidence>
<keyword evidence="11" id="KW-1185">Reference proteome</keyword>
<dbReference type="Pfam" id="PF00107">
    <property type="entry name" value="ADH_zinc_N"/>
    <property type="match status" value="1"/>
</dbReference>
<name>A0A8J1XTP5_OWEFU</name>
<dbReference type="GO" id="GO:0004022">
    <property type="term" value="F:alcohol dehydrogenase (NAD+) activity"/>
    <property type="evidence" value="ECO:0007669"/>
    <property type="project" value="UniProtKB-EC"/>
</dbReference>
<dbReference type="Gene3D" id="3.90.180.10">
    <property type="entry name" value="Medium-chain alcohol dehydrogenases, catalytic domain"/>
    <property type="match status" value="1"/>
</dbReference>
<keyword evidence="5" id="KW-0862">Zinc</keyword>
<dbReference type="GO" id="GO:0046872">
    <property type="term" value="F:metal ion binding"/>
    <property type="evidence" value="ECO:0007669"/>
    <property type="project" value="UniProtKB-KW"/>
</dbReference>
<accession>A0A8J1XTP5</accession>
<evidence type="ECO:0000256" key="4">
    <source>
        <dbReference type="ARBA" id="ARBA00022723"/>
    </source>
</evidence>
<sequence length="381" mass="41188">MTAMSQTKAPKEGVTAAATRIVFFGSEKHPPLLVENCALPQIKDGEILAKILMATICGSDIHTIQGKRREATPSVLGHEAVAEIVESRRLDENLQVGDRITFSVGDYCQTCDRCKCNLPNKCRELFKYGHASLNDGTGFNGCYASHIVLRARTHVAKIPPHVTNKMAAPINCALATMVNATRAIPEASISSHSRSAVIQGAGQLGLYGCALLRNAGYDPVYCTDINLDRLSAVQAFGGTPVFSGSPNYLRKSVVELGSQVINGKPENDSIDVVIEVCGAPSVIPDGINLLRPGGVYIFVGMVHPDSRLNITGEQIIRKCLTIKGVHNYSPKDLDLAVEFLTKTADKYPYEKMIGPQYSISGIHDAIKHSISQTYCRIPLVP</sequence>
<dbReference type="PANTHER" id="PTHR42940">
    <property type="entry name" value="ALCOHOL DEHYDROGENASE 1-RELATED"/>
    <property type="match status" value="1"/>
</dbReference>
<organism evidence="10 11">
    <name type="scientific">Owenia fusiformis</name>
    <name type="common">Polychaete worm</name>
    <dbReference type="NCBI Taxonomy" id="6347"/>
    <lineage>
        <taxon>Eukaryota</taxon>
        <taxon>Metazoa</taxon>
        <taxon>Spiralia</taxon>
        <taxon>Lophotrochozoa</taxon>
        <taxon>Annelida</taxon>
        <taxon>Polychaeta</taxon>
        <taxon>Sedentaria</taxon>
        <taxon>Canalipalpata</taxon>
        <taxon>Sabellida</taxon>
        <taxon>Oweniida</taxon>
        <taxon>Oweniidae</taxon>
        <taxon>Owenia</taxon>
    </lineage>
</organism>
<evidence type="ECO:0000256" key="1">
    <source>
        <dbReference type="ARBA" id="ARBA00001947"/>
    </source>
</evidence>
<evidence type="ECO:0000256" key="6">
    <source>
        <dbReference type="ARBA" id="ARBA00023002"/>
    </source>
</evidence>
<dbReference type="EMBL" id="CAIIXF020000010">
    <property type="protein sequence ID" value="CAH1796008.1"/>
    <property type="molecule type" value="Genomic_DNA"/>
</dbReference>
<feature type="domain" description="Alcohol dehydrogenase-like C-terminal" evidence="8">
    <location>
        <begin position="204"/>
        <end position="341"/>
    </location>
</feature>
<dbReference type="InterPro" id="IPR013154">
    <property type="entry name" value="ADH-like_N"/>
</dbReference>
<keyword evidence="7" id="KW-0520">NAD</keyword>
<gene>
    <name evidence="10" type="ORF">OFUS_LOCUS20465</name>
</gene>
<dbReference type="AlphaFoldDB" id="A0A8J1XTP5"/>
<dbReference type="Pfam" id="PF08240">
    <property type="entry name" value="ADH_N"/>
    <property type="match status" value="1"/>
</dbReference>
<dbReference type="Proteomes" id="UP000749559">
    <property type="component" value="Unassembled WGS sequence"/>
</dbReference>
<evidence type="ECO:0000256" key="3">
    <source>
        <dbReference type="ARBA" id="ARBA00013190"/>
    </source>
</evidence>
<reference evidence="10" key="1">
    <citation type="submission" date="2022-03" db="EMBL/GenBank/DDBJ databases">
        <authorList>
            <person name="Martin C."/>
        </authorList>
    </citation>
    <scope>NUCLEOTIDE SEQUENCE</scope>
</reference>
<dbReference type="InterPro" id="IPR013149">
    <property type="entry name" value="ADH-like_C"/>
</dbReference>
<comment type="cofactor">
    <cofactor evidence="1">
        <name>Zn(2+)</name>
        <dbReference type="ChEBI" id="CHEBI:29105"/>
    </cofactor>
</comment>
<comment type="similarity">
    <text evidence="2">Belongs to the zinc-containing alcohol dehydrogenase family.</text>
</comment>
<dbReference type="SUPFAM" id="SSF51735">
    <property type="entry name" value="NAD(P)-binding Rossmann-fold domains"/>
    <property type="match status" value="1"/>
</dbReference>
<feature type="domain" description="Alcohol dehydrogenase-like N-terminal" evidence="9">
    <location>
        <begin position="44"/>
        <end position="159"/>
    </location>
</feature>
<dbReference type="CDD" id="cd08231">
    <property type="entry name" value="MDR_TM0436_like"/>
    <property type="match status" value="1"/>
</dbReference>
<evidence type="ECO:0000259" key="8">
    <source>
        <dbReference type="Pfam" id="PF00107"/>
    </source>
</evidence>
<dbReference type="GO" id="GO:0005737">
    <property type="term" value="C:cytoplasm"/>
    <property type="evidence" value="ECO:0007669"/>
    <property type="project" value="TreeGrafter"/>
</dbReference>
<comment type="caution">
    <text evidence="10">The sequence shown here is derived from an EMBL/GenBank/DDBJ whole genome shotgun (WGS) entry which is preliminary data.</text>
</comment>
<proteinExistence type="inferred from homology"/>
<dbReference type="InterPro" id="IPR036291">
    <property type="entry name" value="NAD(P)-bd_dom_sf"/>
</dbReference>
<dbReference type="OrthoDB" id="3941538at2759"/>
<evidence type="ECO:0000259" key="9">
    <source>
        <dbReference type="Pfam" id="PF08240"/>
    </source>
</evidence>
<dbReference type="SUPFAM" id="SSF50129">
    <property type="entry name" value="GroES-like"/>
    <property type="match status" value="1"/>
</dbReference>
<evidence type="ECO:0000256" key="7">
    <source>
        <dbReference type="ARBA" id="ARBA00023027"/>
    </source>
</evidence>
<dbReference type="InterPro" id="IPR011032">
    <property type="entry name" value="GroES-like_sf"/>
</dbReference>
<evidence type="ECO:0000313" key="11">
    <source>
        <dbReference type="Proteomes" id="UP000749559"/>
    </source>
</evidence>
<dbReference type="PANTHER" id="PTHR42940:SF3">
    <property type="entry name" value="ALCOHOL DEHYDROGENASE 1-RELATED"/>
    <property type="match status" value="1"/>
</dbReference>
<dbReference type="EC" id="1.1.1.1" evidence="3"/>
<keyword evidence="4" id="KW-0479">Metal-binding</keyword>
<evidence type="ECO:0000256" key="2">
    <source>
        <dbReference type="ARBA" id="ARBA00008072"/>
    </source>
</evidence>
<evidence type="ECO:0000313" key="10">
    <source>
        <dbReference type="EMBL" id="CAH1796008.1"/>
    </source>
</evidence>
<dbReference type="Gene3D" id="3.40.50.720">
    <property type="entry name" value="NAD(P)-binding Rossmann-like Domain"/>
    <property type="match status" value="1"/>
</dbReference>